<accession>A0ABY4ECD1</accession>
<protein>
    <submittedName>
        <fullName evidence="1">DUF4390 domain-containing protein</fullName>
    </submittedName>
</protein>
<name>A0ABY4ECD1_VITST</name>
<sequence>MKRAQAVLGIQGQLSVNSRFETSLPASLHNALKQGVALDFQLQYQLIAPKVLAYNLRFNPWADTVSPISYKLTYHPLTDKYRVTIGTFSTEYSNLQVALRSIGGIVKWDVHPVNTFLAAEKDQIYAQIRLSLSSHQLPRPFQINTLTSKAWGLDSGWVRLRVETE</sequence>
<proteinExistence type="predicted"/>
<dbReference type="InterPro" id="IPR025500">
    <property type="entry name" value="DUF4390"/>
</dbReference>
<gene>
    <name evidence="1" type="ORF">LVJ81_11745</name>
</gene>
<dbReference type="EMBL" id="CP091512">
    <property type="protein sequence ID" value="UOO92268.1"/>
    <property type="molecule type" value="Genomic_DNA"/>
</dbReference>
<dbReference type="Pfam" id="PF14334">
    <property type="entry name" value="DUF4390"/>
    <property type="match status" value="1"/>
</dbReference>
<evidence type="ECO:0000313" key="1">
    <source>
        <dbReference type="EMBL" id="UOO92268.1"/>
    </source>
</evidence>
<evidence type="ECO:0000313" key="2">
    <source>
        <dbReference type="Proteomes" id="UP000832034"/>
    </source>
</evidence>
<keyword evidence="2" id="KW-1185">Reference proteome</keyword>
<organism evidence="1 2">
    <name type="scientific">Vitreoscilla stercoraria</name>
    <dbReference type="NCBI Taxonomy" id="61"/>
    <lineage>
        <taxon>Bacteria</taxon>
        <taxon>Pseudomonadati</taxon>
        <taxon>Pseudomonadota</taxon>
        <taxon>Betaproteobacteria</taxon>
        <taxon>Neisseriales</taxon>
        <taxon>Neisseriaceae</taxon>
        <taxon>Vitreoscilla</taxon>
    </lineage>
</organism>
<dbReference type="Proteomes" id="UP000832034">
    <property type="component" value="Chromosome"/>
</dbReference>
<reference evidence="1" key="1">
    <citation type="submission" date="2021-12" db="EMBL/GenBank/DDBJ databases">
        <authorList>
            <person name="Veyrier F.J."/>
        </authorList>
    </citation>
    <scope>NUCLEOTIDE SEQUENCE</scope>
    <source>
        <strain evidence="1">SAG 1488-6</strain>
    </source>
</reference>
<reference evidence="1" key="2">
    <citation type="journal article" date="2022" name="Res Sq">
        <title>Evolution of multicellular longitudinally dividing oral cavity symbionts (Neisseriaceae).</title>
        <authorList>
            <person name="Nyongesa S."/>
            <person name="Weber P."/>
            <person name="Bernet E."/>
            <person name="Pullido F."/>
            <person name="Nieckarz M."/>
            <person name="Delaby M."/>
            <person name="Nieves C."/>
            <person name="Viehboeck T."/>
            <person name="Krause N."/>
            <person name="Rivera-Millot A."/>
            <person name="Nakamura A."/>
            <person name="Vischer N."/>
            <person name="VanNieuwenhze M."/>
            <person name="Brun Y."/>
            <person name="Cava F."/>
            <person name="Bulgheresi S."/>
            <person name="Veyrier F."/>
        </authorList>
    </citation>
    <scope>NUCLEOTIDE SEQUENCE</scope>
    <source>
        <strain evidence="1">SAG 1488-6</strain>
    </source>
</reference>